<gene>
    <name evidence="2" type="ORF">CDV26_00535</name>
</gene>
<dbReference type="Pfam" id="PF08239">
    <property type="entry name" value="SH3_3"/>
    <property type="match status" value="1"/>
</dbReference>
<dbReference type="Gene3D" id="2.30.30.40">
    <property type="entry name" value="SH3 Domains"/>
    <property type="match status" value="1"/>
</dbReference>
<dbReference type="Proteomes" id="UP000249910">
    <property type="component" value="Chromosome"/>
</dbReference>
<protein>
    <recommendedName>
        <fullName evidence="1">SH3b domain-containing protein</fullName>
    </recommendedName>
</protein>
<feature type="domain" description="SH3b" evidence="1">
    <location>
        <begin position="99"/>
        <end position="152"/>
    </location>
</feature>
<proteinExistence type="predicted"/>
<accession>A0ABM6LWR6</accession>
<keyword evidence="3" id="KW-1185">Reference proteome</keyword>
<organism evidence="2 3">
    <name type="scientific">Francisella halioticida</name>
    <dbReference type="NCBI Taxonomy" id="549298"/>
    <lineage>
        <taxon>Bacteria</taxon>
        <taxon>Pseudomonadati</taxon>
        <taxon>Pseudomonadota</taxon>
        <taxon>Gammaproteobacteria</taxon>
        <taxon>Thiotrichales</taxon>
        <taxon>Francisellaceae</taxon>
        <taxon>Francisella</taxon>
    </lineage>
</organism>
<dbReference type="EMBL" id="CP022132">
    <property type="protein sequence ID" value="ASG67073.1"/>
    <property type="molecule type" value="Genomic_DNA"/>
</dbReference>
<sequence length="157" mass="18361">MEENIIEIGDAVKEEIKSKQDFNDLSDKAKAILSKVYDKYILPILISLLCSFIYSHYCEAKKESEKILTVKEAKAFSRQYNSNFDRKVLKDYRITIVNSLNFRFKPSIKSDVITTLKPGTLIHIIDRTNHSWLFVEIDIDGDLIQGWVARRYTAYFR</sequence>
<evidence type="ECO:0000259" key="1">
    <source>
        <dbReference type="Pfam" id="PF08239"/>
    </source>
</evidence>
<dbReference type="InterPro" id="IPR003646">
    <property type="entry name" value="SH3-like_bac-type"/>
</dbReference>
<evidence type="ECO:0000313" key="3">
    <source>
        <dbReference type="Proteomes" id="UP000249910"/>
    </source>
</evidence>
<reference evidence="2 3" key="1">
    <citation type="submission" date="2017-06" db="EMBL/GenBank/DDBJ databases">
        <title>Complete genome of Francisella halioticida.</title>
        <authorList>
            <person name="Sjodin A."/>
        </authorList>
    </citation>
    <scope>NUCLEOTIDE SEQUENCE [LARGE SCALE GENOMIC DNA]</scope>
    <source>
        <strain evidence="2 3">DSM 23729</strain>
    </source>
</reference>
<name>A0ABM6LWR6_9GAMM</name>
<evidence type="ECO:0000313" key="2">
    <source>
        <dbReference type="EMBL" id="ASG67073.1"/>
    </source>
</evidence>